<dbReference type="GO" id="GO:0005290">
    <property type="term" value="F:L-histidine transmembrane transporter activity"/>
    <property type="evidence" value="ECO:0007669"/>
    <property type="project" value="TreeGrafter"/>
</dbReference>
<feature type="transmembrane region" description="Helical" evidence="10">
    <location>
        <begin position="352"/>
        <end position="374"/>
    </location>
</feature>
<feature type="transmembrane region" description="Helical" evidence="10">
    <location>
        <begin position="142"/>
        <end position="161"/>
    </location>
</feature>
<keyword evidence="6" id="KW-0029">Amino-acid transport</keyword>
<dbReference type="GO" id="GO:0015189">
    <property type="term" value="F:L-lysine transmembrane transporter activity"/>
    <property type="evidence" value="ECO:0007669"/>
    <property type="project" value="TreeGrafter"/>
</dbReference>
<keyword evidence="7 10" id="KW-1133">Transmembrane helix</keyword>
<dbReference type="PANTHER" id="PTHR22950">
    <property type="entry name" value="AMINO ACID TRANSPORTER"/>
    <property type="match status" value="1"/>
</dbReference>
<feature type="transmembrane region" description="Helical" evidence="10">
    <location>
        <begin position="114"/>
        <end position="135"/>
    </location>
</feature>
<dbReference type="OrthoDB" id="438545at2759"/>
<evidence type="ECO:0000256" key="5">
    <source>
        <dbReference type="ARBA" id="ARBA00022692"/>
    </source>
</evidence>
<evidence type="ECO:0000256" key="3">
    <source>
        <dbReference type="ARBA" id="ARBA00022448"/>
    </source>
</evidence>
<accession>A0A9P6NHW4</accession>
<evidence type="ECO:0000256" key="4">
    <source>
        <dbReference type="ARBA" id="ARBA00022554"/>
    </source>
</evidence>
<keyword evidence="5 10" id="KW-0812">Transmembrane</keyword>
<evidence type="ECO:0000256" key="1">
    <source>
        <dbReference type="ARBA" id="ARBA00004128"/>
    </source>
</evidence>
<organism evidence="12 13">
    <name type="scientific">Cronartium quercuum f. sp. fusiforme G11</name>
    <dbReference type="NCBI Taxonomy" id="708437"/>
    <lineage>
        <taxon>Eukaryota</taxon>
        <taxon>Fungi</taxon>
        <taxon>Dikarya</taxon>
        <taxon>Basidiomycota</taxon>
        <taxon>Pucciniomycotina</taxon>
        <taxon>Pucciniomycetes</taxon>
        <taxon>Pucciniales</taxon>
        <taxon>Coleosporiaceae</taxon>
        <taxon>Cronartium</taxon>
    </lineage>
</organism>
<dbReference type="Proteomes" id="UP000886653">
    <property type="component" value="Unassembled WGS sequence"/>
</dbReference>
<feature type="transmembrane region" description="Helical" evidence="10">
    <location>
        <begin position="71"/>
        <end position="94"/>
    </location>
</feature>
<feature type="compositionally biased region" description="Low complexity" evidence="9">
    <location>
        <begin position="12"/>
        <end position="27"/>
    </location>
</feature>
<evidence type="ECO:0000313" key="13">
    <source>
        <dbReference type="Proteomes" id="UP000886653"/>
    </source>
</evidence>
<dbReference type="InterPro" id="IPR013057">
    <property type="entry name" value="AA_transpt_TM"/>
</dbReference>
<feature type="transmembrane region" description="Helical" evidence="10">
    <location>
        <begin position="272"/>
        <end position="296"/>
    </location>
</feature>
<evidence type="ECO:0000256" key="7">
    <source>
        <dbReference type="ARBA" id="ARBA00022989"/>
    </source>
</evidence>
<feature type="transmembrane region" description="Helical" evidence="10">
    <location>
        <begin position="416"/>
        <end position="437"/>
    </location>
</feature>
<keyword evidence="8 10" id="KW-0472">Membrane</keyword>
<evidence type="ECO:0000256" key="9">
    <source>
        <dbReference type="SAM" id="MobiDB-lite"/>
    </source>
</evidence>
<comment type="subcellular location">
    <subcellularLocation>
        <location evidence="1">Vacuole membrane</location>
        <topology evidence="1">Multi-pass membrane protein</topology>
    </subcellularLocation>
</comment>
<dbReference type="GO" id="GO:0005313">
    <property type="term" value="F:L-glutamate transmembrane transporter activity"/>
    <property type="evidence" value="ECO:0007669"/>
    <property type="project" value="TreeGrafter"/>
</dbReference>
<evidence type="ECO:0000256" key="2">
    <source>
        <dbReference type="ARBA" id="ARBA00008066"/>
    </source>
</evidence>
<keyword evidence="3" id="KW-0813">Transport</keyword>
<sequence>MSDYHEPSHQATPLLTPSTSASASASDSDSDSPERTSSIELTHHGTANLASCIANLSNTILGTGMLAMAHAFAAGGLLLGLTTVILSGSMAYFGLTLLAHCSAHPSVPERQSSFFALASVTYPSAALFFDFAVALKCFGVAVSYLLIFGRLVPQLILSVSPKLNHTSTLLDRRLWIVLAMLLLVPLSFLRSLHSLRYTSYIALIAVIELVIVVVYKFFDRSGLDPPGEVDWIRFESGFVAAVPVYVFAYTCAQNIFSVQNELIENTKPRMKIVLSTAIGGAALIYELIGTLGYLTFGSHVSSNLIADYHHSLLITTARAAISLLVLFSYPLQLHPCRASLENILGACKLRPSITTFVSLTASLLLGTFLIAVNVSRLETVLGFVGSTGSTTISYILPGVFFLKLFANSEEHKLMRIGARVLICSGCTIMAVCLGLNISNLHRA</sequence>
<name>A0A9P6NHW4_9BASI</name>
<feature type="transmembrane region" description="Helical" evidence="10">
    <location>
        <begin position="173"/>
        <end position="192"/>
    </location>
</feature>
<feature type="domain" description="Amino acid transporter transmembrane" evidence="11">
    <location>
        <begin position="49"/>
        <end position="431"/>
    </location>
</feature>
<proteinExistence type="inferred from homology"/>
<feature type="transmembrane region" description="Helical" evidence="10">
    <location>
        <begin position="238"/>
        <end position="260"/>
    </location>
</feature>
<dbReference type="EMBL" id="MU167294">
    <property type="protein sequence ID" value="KAG0144482.1"/>
    <property type="molecule type" value="Genomic_DNA"/>
</dbReference>
<keyword evidence="4" id="KW-0926">Vacuole</keyword>
<evidence type="ECO:0000256" key="8">
    <source>
        <dbReference type="ARBA" id="ARBA00023136"/>
    </source>
</evidence>
<dbReference type="PANTHER" id="PTHR22950:SF678">
    <property type="entry name" value="VACUOLAR AMINO ACID TRANSPORTER 5-RELATED"/>
    <property type="match status" value="1"/>
</dbReference>
<dbReference type="Pfam" id="PF01490">
    <property type="entry name" value="Aa_trans"/>
    <property type="match status" value="1"/>
</dbReference>
<evidence type="ECO:0000259" key="11">
    <source>
        <dbReference type="Pfam" id="PF01490"/>
    </source>
</evidence>
<feature type="region of interest" description="Disordered" evidence="9">
    <location>
        <begin position="1"/>
        <end position="37"/>
    </location>
</feature>
<evidence type="ECO:0000256" key="6">
    <source>
        <dbReference type="ARBA" id="ARBA00022970"/>
    </source>
</evidence>
<feature type="transmembrane region" description="Helical" evidence="10">
    <location>
        <begin position="380"/>
        <end position="404"/>
    </location>
</feature>
<dbReference type="AlphaFoldDB" id="A0A9P6NHW4"/>
<protein>
    <recommendedName>
        <fullName evidence="11">Amino acid transporter transmembrane domain-containing protein</fullName>
    </recommendedName>
</protein>
<gene>
    <name evidence="12" type="ORF">CROQUDRAFT_659912</name>
</gene>
<feature type="transmembrane region" description="Helical" evidence="10">
    <location>
        <begin position="199"/>
        <end position="218"/>
    </location>
</feature>
<dbReference type="GO" id="GO:0000329">
    <property type="term" value="C:fungal-type vacuole membrane"/>
    <property type="evidence" value="ECO:0007669"/>
    <property type="project" value="TreeGrafter"/>
</dbReference>
<reference evidence="12" key="1">
    <citation type="submission" date="2013-11" db="EMBL/GenBank/DDBJ databases">
        <title>Genome sequence of the fusiform rust pathogen reveals effectors for host alternation and coevolution with pine.</title>
        <authorList>
            <consortium name="DOE Joint Genome Institute"/>
            <person name="Smith K."/>
            <person name="Pendleton A."/>
            <person name="Kubisiak T."/>
            <person name="Anderson C."/>
            <person name="Salamov A."/>
            <person name="Aerts A."/>
            <person name="Riley R."/>
            <person name="Clum A."/>
            <person name="Lindquist E."/>
            <person name="Ence D."/>
            <person name="Campbell M."/>
            <person name="Kronenberg Z."/>
            <person name="Feau N."/>
            <person name="Dhillon B."/>
            <person name="Hamelin R."/>
            <person name="Burleigh J."/>
            <person name="Smith J."/>
            <person name="Yandell M."/>
            <person name="Nelson C."/>
            <person name="Grigoriev I."/>
            <person name="Davis J."/>
        </authorList>
    </citation>
    <scope>NUCLEOTIDE SEQUENCE</scope>
    <source>
        <strain evidence="12">G11</strain>
    </source>
</reference>
<comment type="similarity">
    <text evidence="2">Belongs to the amino acid/polyamine transporter 2 family.</text>
</comment>
<comment type="caution">
    <text evidence="12">The sequence shown here is derived from an EMBL/GenBank/DDBJ whole genome shotgun (WGS) entry which is preliminary data.</text>
</comment>
<keyword evidence="13" id="KW-1185">Reference proteome</keyword>
<dbReference type="GO" id="GO:0005302">
    <property type="term" value="F:L-tyrosine transmembrane transporter activity"/>
    <property type="evidence" value="ECO:0007669"/>
    <property type="project" value="TreeGrafter"/>
</dbReference>
<dbReference type="GO" id="GO:0015194">
    <property type="term" value="F:L-serine transmembrane transporter activity"/>
    <property type="evidence" value="ECO:0007669"/>
    <property type="project" value="TreeGrafter"/>
</dbReference>
<evidence type="ECO:0000313" key="12">
    <source>
        <dbReference type="EMBL" id="KAG0144482.1"/>
    </source>
</evidence>
<dbReference type="GO" id="GO:0061459">
    <property type="term" value="F:L-arginine transmembrane transporter activity"/>
    <property type="evidence" value="ECO:0007669"/>
    <property type="project" value="TreeGrafter"/>
</dbReference>
<evidence type="ECO:0000256" key="10">
    <source>
        <dbReference type="SAM" id="Phobius"/>
    </source>
</evidence>